<feature type="region of interest" description="Disordered" evidence="1">
    <location>
        <begin position="2376"/>
        <end position="2407"/>
    </location>
</feature>
<feature type="region of interest" description="Disordered" evidence="1">
    <location>
        <begin position="1949"/>
        <end position="1989"/>
    </location>
</feature>
<feature type="region of interest" description="Disordered" evidence="1">
    <location>
        <begin position="1477"/>
        <end position="1532"/>
    </location>
</feature>
<feature type="region of interest" description="Disordered" evidence="1">
    <location>
        <begin position="1332"/>
        <end position="1367"/>
    </location>
</feature>
<feature type="compositionally biased region" description="Low complexity" evidence="1">
    <location>
        <begin position="2376"/>
        <end position="2385"/>
    </location>
</feature>
<dbReference type="PANTHER" id="PTHR45725">
    <property type="entry name" value="FORMIN HOMOLOGY 2 FAMILY MEMBER"/>
    <property type="match status" value="1"/>
</dbReference>
<feature type="compositionally biased region" description="Low complexity" evidence="1">
    <location>
        <begin position="1837"/>
        <end position="1855"/>
    </location>
</feature>
<dbReference type="PANTHER" id="PTHR45725:SF18">
    <property type="entry name" value="ORC1-LIKE AAA ATPASE DOMAIN-CONTAINING PROTEIN"/>
    <property type="match status" value="1"/>
</dbReference>
<feature type="region of interest" description="Disordered" evidence="1">
    <location>
        <begin position="1833"/>
        <end position="1855"/>
    </location>
</feature>
<feature type="compositionally biased region" description="Low complexity" evidence="1">
    <location>
        <begin position="2186"/>
        <end position="2199"/>
    </location>
</feature>
<gene>
    <name evidence="2" type="ORF">NESM_000279900</name>
</gene>
<dbReference type="Proteomes" id="UP001430356">
    <property type="component" value="Unassembled WGS sequence"/>
</dbReference>
<evidence type="ECO:0000313" key="3">
    <source>
        <dbReference type="Proteomes" id="UP001430356"/>
    </source>
</evidence>
<sequence>MSVVQLEAHAAVCWRPGKAGGVDVVGDVPVAAVPPHAVDGRLAAGAAAPTVLRCVTEPERELVMWLGWKGCHEFKKAGKGVRKVLHVCATTTHSGVFYTHHSNKRLGFALVAHDEHRPEKLVSKPALYAEELATVLGGVLDCETTARTAPLVTVRQAALRHTAAGHVLAAALVNRRGEVYAVTAHLATNEWRKWRVDTALAASPCLLVSTSGRDVRWVHCDVAAPCDPPSAITAPSLPLALTTFDRVSATEGDVAAVQPSSSPSSSAAAASVAHLRCVTFCELVLPTRAADVSAVVRRFESLSFTGDSGGGGYATATATATPPACRVYVDEATAVFTIVVPHRRMSCVVHAYHPLGAAELVTSCAVVAGLLQPISACTLVLPHPRRHRDAHVSLLLADDMKLYGCEQFGDMVAVRLGGDGGGATSPTVTLPAAPPPKKNMFSSNKAMAAAAASAAAVPPQLVPLRDQTEVLCCDGSVGLFLRVTSAQLSDTAPTPAGALVDGTGAASVARRDLGGAAEDAVVGAVALRQCVEALQQLSVRTTRHDLPDVVFRHVLPLLRYVGTSQQEVMLMQRVYEQLLLMAAPNLESEWNYLWVLTSHVQKSLAKRGRDQALRYTDAFFLQLADTYRQSSFASTSGTALVADAVHAVVSAEVQDVVRAPAVRLTPEASYVLDGLASGVPPLALAEEVVRRMVRTETATNGACVVAAQPGAADCVHCMGCVLLASCLDLRIHVNADEARGLHVSQKPPPVPTPPDGVSVAVPPYTFAAQAEFDTALVLAGDLLCVPSAGASFRPALALATLSIGGRQHCLAAVLQLFAPVLRRAAESVAPLSDNRAWFEQCAATMTLSPAQWVADLVCRADGGDDDVAVTASLCRLLCPAPRTVDAAVFRSLARTLSEELCTTCLVVGLVHQTERLLAAAQNYAAAIAGSVAAAQKSDTEQDAAVLAADVGRRRLRAAVAQTSTVWAQMDSLSPYRIGDVAESYRASCGNSLTAAAGAAAAASAPGTMVSRTLVMCFRLFCLVQYSLSAEEDMRAAATAGPSRWGADDAAFVLDCEDAVTALALLVDAPFPLEWLQSLFISLVQRAATAKPAWTPYLVRLLQLSRVAQCSRSAAVKRDYYALLDALQSRGTVDTPAALHSAVAAAEAAVGALDVPAGRDGVSVCFLFSHTRDDTLPRWTHAHALQERRFLFSADWVDVLWRLERVPGPLLRVCTTAVSRVERAAAAATAAAAGTGAQTPAPSEELARPLYAHLCRLRPPVRLHAVTTADATAADDAPALVRCGGQRGATSEEVVREAARTPEKVAPPTPAPQPLASIAAAVPAVAAAAATVASPSSSPSPPPHPAQGAVATAAPVAQPPPAGVAHTAALSSSAATAAPAPAPAAASATHEGPSRAGLYSAADVAWWETLKATPPSEREADARVAAVTATAEENGESCDSATTYTTSTSHHADPLAALGSFHRGRHATRGGVRAALNDAVSSRASSSSSGRSGAMPYRHRRRRCAADSSPPPPLQQQQHHHRRQQQQQPPGVTKTCRCCNRALRCHCRSRSPCTRRCGERVDDAALIRVRWGDEAAAETARPSLLRFTRRLQPPEEPQSLRVESARAAPAWSPPATSAAPSLLTLPTSASRKGVPRVRLYALDGERARLADGSDAVALNVAGRGDSVPGLLGVPPLPATSVLTAPQPLVLHRAAAPPQQPQQQQHQQEQHVAALAPSVQCVEEERRLYAQVPRAPTGAAPCAVDMAALHAHVSGAGSPPVATSSEPAALSGLAASAAPLDPATAAAAPAAATVTLAVPTVPPVSPGADVLNPGQWADFRRYTDNLLARQTASAPVPATPALPGSTAAPTPAAAPAAAVDTPGVARLLQQQEDFMRKAEVLMETRQAESEGFYRRVVESIRGLTAASQHLRGLSPVEQAQLVQSTVKQRNELLSLNHQLLEMQLAAARAGGEAPTAPSVSPTAPPVAVPSLPSRQTASGATQTHPHQRESVGVSWAAPDSSVAVTAAAASGVVRGHAGMRETLSDLQRLNTELMAVSASAEAMDAAIKETREVIQRYERGKTAEALTAEGLALTAAMRQRTAAVERRLAELPRAGERLSVATPAAVAGDPAASSRVWVSQSSAAAGEASRRTPPVADTADTATTASHFTATAEERVEAASTGPPPQQQNAATHTPTEVVLDTAPRPGTSASHHAATPPPAAAAALLSAQPSTATPVFTSVSSSLIVADAAPPPAVTLTAAPAAARRRQLSVALPAERGGDGEAPSLHAEEVAWYGGCAGLSRAAAPPSLSAPRAAAPPPVDLARVFQEAGGRYDTARGAGAPSVPKRAAAPPLRRVPQCSAAPTPHAAHRRAPTPARYAMYSTASQPPTARTIAAATPTAPVVSVSPHTDRPRASVPDAFGDRRRSRRTASIAQRMEQLERDLFQ</sequence>
<feature type="region of interest" description="Disordered" evidence="1">
    <location>
        <begin position="1427"/>
        <end position="1448"/>
    </location>
</feature>
<comment type="caution">
    <text evidence="2">The sequence shown here is derived from an EMBL/GenBank/DDBJ whole genome shotgun (WGS) entry which is preliminary data.</text>
</comment>
<feature type="region of interest" description="Disordered" evidence="1">
    <location>
        <begin position="1286"/>
        <end position="1311"/>
    </location>
</feature>
<feature type="compositionally biased region" description="Basic and acidic residues" evidence="1">
    <location>
        <begin position="1292"/>
        <end position="1302"/>
    </location>
</feature>
<feature type="compositionally biased region" description="Polar residues" evidence="1">
    <location>
        <begin position="1972"/>
        <end position="1982"/>
    </location>
</feature>
<proteinExistence type="predicted"/>
<keyword evidence="3" id="KW-1185">Reference proteome</keyword>
<protein>
    <submittedName>
        <fullName evidence="2">Uncharacterized protein</fullName>
    </submittedName>
</protein>
<evidence type="ECO:0000313" key="2">
    <source>
        <dbReference type="EMBL" id="KAK7202110.1"/>
    </source>
</evidence>
<feature type="compositionally biased region" description="Low complexity" evidence="1">
    <location>
        <begin position="1345"/>
        <end position="1355"/>
    </location>
</feature>
<reference evidence="2 3" key="1">
    <citation type="journal article" date="2021" name="MBio">
        <title>A New Model Trypanosomatid, Novymonas esmeraldas: Genomic Perception of Its 'Candidatus Pandoraea novymonadis' Endosymbiont.</title>
        <authorList>
            <person name="Zakharova A."/>
            <person name="Saura A."/>
            <person name="Butenko A."/>
            <person name="Podesvova L."/>
            <person name="Warmusova S."/>
            <person name="Kostygov A.Y."/>
            <person name="Nenarokova A."/>
            <person name="Lukes J."/>
            <person name="Opperdoes F.R."/>
            <person name="Yurchenko V."/>
        </authorList>
    </citation>
    <scope>NUCLEOTIDE SEQUENCE [LARGE SCALE GENOMIC DNA]</scope>
    <source>
        <strain evidence="2 3">E262AT.01</strain>
    </source>
</reference>
<name>A0AAW0F7A6_9TRYP</name>
<evidence type="ECO:0000256" key="1">
    <source>
        <dbReference type="SAM" id="MobiDB-lite"/>
    </source>
</evidence>
<organism evidence="2 3">
    <name type="scientific">Novymonas esmeraldas</name>
    <dbReference type="NCBI Taxonomy" id="1808958"/>
    <lineage>
        <taxon>Eukaryota</taxon>
        <taxon>Discoba</taxon>
        <taxon>Euglenozoa</taxon>
        <taxon>Kinetoplastea</taxon>
        <taxon>Metakinetoplastina</taxon>
        <taxon>Trypanosomatida</taxon>
        <taxon>Trypanosomatidae</taxon>
        <taxon>Novymonas</taxon>
    </lineage>
</organism>
<feature type="region of interest" description="Disordered" evidence="1">
    <location>
        <begin position="2151"/>
        <end position="2199"/>
    </location>
</feature>
<dbReference type="EMBL" id="JAECZO010000024">
    <property type="protein sequence ID" value="KAK7202110.1"/>
    <property type="molecule type" value="Genomic_DNA"/>
</dbReference>
<feature type="compositionally biased region" description="Low complexity" evidence="1">
    <location>
        <begin position="1480"/>
        <end position="1493"/>
    </location>
</feature>
<feature type="region of interest" description="Disordered" evidence="1">
    <location>
        <begin position="2312"/>
        <end position="2350"/>
    </location>
</feature>
<dbReference type="InterPro" id="IPR051425">
    <property type="entry name" value="Formin_Homology"/>
</dbReference>
<accession>A0AAW0F7A6</accession>
<feature type="region of interest" description="Disordered" evidence="1">
    <location>
        <begin position="2121"/>
        <end position="2140"/>
    </location>
</feature>
<feature type="compositionally biased region" description="Low complexity" evidence="1">
    <location>
        <begin position="1439"/>
        <end position="1448"/>
    </location>
</feature>
<feature type="compositionally biased region" description="Low complexity" evidence="1">
    <location>
        <begin position="1949"/>
        <end position="1959"/>
    </location>
</feature>